<proteinExistence type="predicted"/>
<dbReference type="AlphaFoldDB" id="A0A9X3BZA4"/>
<dbReference type="Pfam" id="PF24092">
    <property type="entry name" value="DUF7373_C"/>
    <property type="match status" value="1"/>
</dbReference>
<dbReference type="RefSeq" id="WP_264014870.1">
    <property type="nucleotide sequence ID" value="NZ_JACKSJ010000195.1"/>
</dbReference>
<feature type="domain" description="DUF7373" evidence="1">
    <location>
        <begin position="73"/>
        <end position="270"/>
    </location>
</feature>
<reference evidence="3" key="1">
    <citation type="submission" date="2020-07" db="EMBL/GenBank/DDBJ databases">
        <authorList>
            <person name="Pettersson B.M.F."/>
            <person name="Behra P.R.K."/>
            <person name="Ramesh M."/>
            <person name="Das S."/>
            <person name="Dasgupta S."/>
            <person name="Kirsebom L.A."/>
        </authorList>
    </citation>
    <scope>NUCLEOTIDE SEQUENCE</scope>
    <source>
        <strain evidence="3">DSM 44615</strain>
    </source>
</reference>
<keyword evidence="4" id="KW-1185">Reference proteome</keyword>
<organism evidence="3 4">
    <name type="scientific">[Mycobacterium] manitobense</name>
    <dbReference type="NCBI Taxonomy" id="190147"/>
    <lineage>
        <taxon>Bacteria</taxon>
        <taxon>Bacillati</taxon>
        <taxon>Actinomycetota</taxon>
        <taxon>Actinomycetes</taxon>
        <taxon>Mycobacteriales</taxon>
        <taxon>Mycobacteriaceae</taxon>
        <taxon>Mycolicibacterium</taxon>
    </lineage>
</organism>
<evidence type="ECO:0000259" key="2">
    <source>
        <dbReference type="Pfam" id="PF24092"/>
    </source>
</evidence>
<comment type="caution">
    <text evidence="3">The sequence shown here is derived from an EMBL/GenBank/DDBJ whole genome shotgun (WGS) entry which is preliminary data.</text>
</comment>
<dbReference type="InterPro" id="IPR056463">
    <property type="entry name" value="DUF7373_C"/>
</dbReference>
<dbReference type="Proteomes" id="UP001140293">
    <property type="component" value="Unassembled WGS sequence"/>
</dbReference>
<name>A0A9X3BZA4_9MYCO</name>
<dbReference type="EMBL" id="JACKSJ010000195">
    <property type="protein sequence ID" value="MCV7172697.1"/>
    <property type="molecule type" value="Genomic_DNA"/>
</dbReference>
<protein>
    <submittedName>
        <fullName evidence="3">Uncharacterized protein</fullName>
    </submittedName>
</protein>
<dbReference type="Pfam" id="PF24088">
    <property type="entry name" value="DUF7373"/>
    <property type="match status" value="1"/>
</dbReference>
<gene>
    <name evidence="3" type="ORF">H7I41_22510</name>
</gene>
<feature type="domain" description="DUF7373" evidence="2">
    <location>
        <begin position="275"/>
        <end position="408"/>
    </location>
</feature>
<dbReference type="InterPro" id="IPR055797">
    <property type="entry name" value="DUF7373"/>
</dbReference>
<sequence>MWVGLGSIRDVTTSTAGGLRVGLAVLGAATLLTSCTSEVTGSPVTAAGPPPGTVDIASLDVGNYPTEPAPLGIAETPKVGSIVEAQRMANYVTGPWEVDPTLVVGYIRQPMVLIPGQVSVPMLKEVNQAAERHQFVNGFFVSRRSKDDKTFLHHAVLRFPDPGAAVAATAEITRVAGEIQLPMQTSPATPLPIPGHPETVATSSAHNNGPRSWATVRSATPRGPYVLLQQAQAVDVAATAALVAKTLDLQGPLIDQFKATDMARFPDLPIDPTGLLAKTLPISTSDATLVQRTTYERRGALHFQTDPVTSTETFDRTGTDLMSSATTTVYETRDEAGARLTVDAFSAELAASAEAADAVQGLPDSSCFALKAGGSYCVAAAGRYVIEANAVQLADTHQRVAAQYVMLMAG</sequence>
<evidence type="ECO:0000259" key="1">
    <source>
        <dbReference type="Pfam" id="PF24088"/>
    </source>
</evidence>
<evidence type="ECO:0000313" key="3">
    <source>
        <dbReference type="EMBL" id="MCV7172697.1"/>
    </source>
</evidence>
<reference evidence="3" key="2">
    <citation type="journal article" date="2022" name="BMC Genomics">
        <title>Comparative genome analysis of mycobacteria focusing on tRNA and non-coding RNA.</title>
        <authorList>
            <person name="Behra P.R.K."/>
            <person name="Pettersson B.M.F."/>
            <person name="Ramesh M."/>
            <person name="Das S."/>
            <person name="Dasgupta S."/>
            <person name="Kirsebom L.A."/>
        </authorList>
    </citation>
    <scope>NUCLEOTIDE SEQUENCE</scope>
    <source>
        <strain evidence="3">DSM 44615</strain>
    </source>
</reference>
<evidence type="ECO:0000313" key="4">
    <source>
        <dbReference type="Proteomes" id="UP001140293"/>
    </source>
</evidence>
<accession>A0A9X3BZA4</accession>